<reference evidence="1 2" key="1">
    <citation type="journal article" date="2019" name="Commun. Biol.">
        <title>The bagworm genome reveals a unique fibroin gene that provides high tensile strength.</title>
        <authorList>
            <person name="Kono N."/>
            <person name="Nakamura H."/>
            <person name="Ohtoshi R."/>
            <person name="Tomita M."/>
            <person name="Numata K."/>
            <person name="Arakawa K."/>
        </authorList>
    </citation>
    <scope>NUCLEOTIDE SEQUENCE [LARGE SCALE GENOMIC DNA]</scope>
</reference>
<accession>A0A4C1ZIX2</accession>
<gene>
    <name evidence="1" type="ORF">EVAR_45429_1</name>
</gene>
<dbReference type="EMBL" id="BGZK01001833">
    <property type="protein sequence ID" value="GBP87064.1"/>
    <property type="molecule type" value="Genomic_DNA"/>
</dbReference>
<organism evidence="1 2">
    <name type="scientific">Eumeta variegata</name>
    <name type="common">Bagworm moth</name>
    <name type="synonym">Eumeta japonica</name>
    <dbReference type="NCBI Taxonomy" id="151549"/>
    <lineage>
        <taxon>Eukaryota</taxon>
        <taxon>Metazoa</taxon>
        <taxon>Ecdysozoa</taxon>
        <taxon>Arthropoda</taxon>
        <taxon>Hexapoda</taxon>
        <taxon>Insecta</taxon>
        <taxon>Pterygota</taxon>
        <taxon>Neoptera</taxon>
        <taxon>Endopterygota</taxon>
        <taxon>Lepidoptera</taxon>
        <taxon>Glossata</taxon>
        <taxon>Ditrysia</taxon>
        <taxon>Tineoidea</taxon>
        <taxon>Psychidae</taxon>
        <taxon>Oiketicinae</taxon>
        <taxon>Eumeta</taxon>
    </lineage>
</organism>
<name>A0A4C1ZIX2_EUMVA</name>
<protein>
    <submittedName>
        <fullName evidence="1">Uncharacterized protein</fullName>
    </submittedName>
</protein>
<evidence type="ECO:0000313" key="1">
    <source>
        <dbReference type="EMBL" id="GBP87064.1"/>
    </source>
</evidence>
<keyword evidence="2" id="KW-1185">Reference proteome</keyword>
<comment type="caution">
    <text evidence="1">The sequence shown here is derived from an EMBL/GenBank/DDBJ whole genome shotgun (WGS) entry which is preliminary data.</text>
</comment>
<proteinExistence type="predicted"/>
<dbReference type="Proteomes" id="UP000299102">
    <property type="component" value="Unassembled WGS sequence"/>
</dbReference>
<evidence type="ECO:0000313" key="2">
    <source>
        <dbReference type="Proteomes" id="UP000299102"/>
    </source>
</evidence>
<sequence>MWRCVAMRKRLCDSLLTRFDGAVYYSIHFDYIYHCIAWRPVVTASIAMPTIRFTLRLYLCFISKVLCETSSGIRLLVLILGPLAVACGFGRMGRALSSFIPTDHNVNRNPGLDSAFGSVSCRALDFYFGLVIDMGSALFLSRSTVDLHVAVRMLFSTCASTAGAAVAV</sequence>
<dbReference type="AlphaFoldDB" id="A0A4C1ZIX2"/>